<evidence type="ECO:0000313" key="2">
    <source>
        <dbReference type="EMBL" id="KAE8413927.1"/>
    </source>
</evidence>
<keyword evidence="1" id="KW-0732">Signal</keyword>
<dbReference type="Proteomes" id="UP000325395">
    <property type="component" value="Unassembled WGS sequence"/>
</dbReference>
<evidence type="ECO:0008006" key="4">
    <source>
        <dbReference type="Google" id="ProtNLM"/>
    </source>
</evidence>
<name>A0ABQ6W9W0_9EURO</name>
<dbReference type="EMBL" id="ML735796">
    <property type="protein sequence ID" value="KAE8413927.1"/>
    <property type="molecule type" value="Genomic_DNA"/>
</dbReference>
<gene>
    <name evidence="2" type="ORF">BDV36DRAFT_267099</name>
</gene>
<sequence length="76" mass="9458">MFAWLHRCLHIWGWMQLPLHSYVWQWVNYAEGSRSGRLIPREDCVYILYNYTRFLDHPCHCLTFSLFSFFYLFNLF</sequence>
<proteinExistence type="predicted"/>
<keyword evidence="3" id="KW-1185">Reference proteome</keyword>
<evidence type="ECO:0000313" key="3">
    <source>
        <dbReference type="Proteomes" id="UP000325395"/>
    </source>
</evidence>
<feature type="chain" id="PRO_5047008727" description="Secreted protein" evidence="1">
    <location>
        <begin position="22"/>
        <end position="76"/>
    </location>
</feature>
<feature type="signal peptide" evidence="1">
    <location>
        <begin position="1"/>
        <end position="21"/>
    </location>
</feature>
<protein>
    <recommendedName>
        <fullName evidence="4">Secreted protein</fullName>
    </recommendedName>
</protein>
<evidence type="ECO:0000256" key="1">
    <source>
        <dbReference type="SAM" id="SignalP"/>
    </source>
</evidence>
<reference evidence="2 3" key="1">
    <citation type="submission" date="2019-04" db="EMBL/GenBank/DDBJ databases">
        <authorList>
            <consortium name="DOE Joint Genome Institute"/>
            <person name="Mondo S."/>
            <person name="Kjaerbolling I."/>
            <person name="Vesth T."/>
            <person name="Frisvad J.C."/>
            <person name="Nybo J.L."/>
            <person name="Theobald S."/>
            <person name="Kildgaard S."/>
            <person name="Isbrandt T."/>
            <person name="Kuo A."/>
            <person name="Sato A."/>
            <person name="Lyhne E.K."/>
            <person name="Kogle M.E."/>
            <person name="Wiebenga A."/>
            <person name="Kun R.S."/>
            <person name="Lubbers R.J."/>
            <person name="Makela M.R."/>
            <person name="Barry K."/>
            <person name="Chovatia M."/>
            <person name="Clum A."/>
            <person name="Daum C."/>
            <person name="Haridas S."/>
            <person name="He G."/>
            <person name="LaButti K."/>
            <person name="Lipzen A."/>
            <person name="Riley R."/>
            <person name="Salamov A."/>
            <person name="Simmons B.A."/>
            <person name="Magnuson J.K."/>
            <person name="Henrissat B."/>
            <person name="Mortensen U.H."/>
            <person name="Larsen T.O."/>
            <person name="Devries R.P."/>
            <person name="Grigoriev I.V."/>
            <person name="Machida M."/>
            <person name="Baker S.E."/>
            <person name="Andersen M.R."/>
            <person name="Cantor M.N."/>
            <person name="Hua S.X."/>
        </authorList>
    </citation>
    <scope>NUCLEOTIDE SEQUENCE [LARGE SCALE GENOMIC DNA]</scope>
    <source>
        <strain evidence="2 3">CBS 117616</strain>
    </source>
</reference>
<accession>A0ABQ6W9W0</accession>
<organism evidence="2 3">
    <name type="scientific">Aspergillus pseudocaelatus</name>
    <dbReference type="NCBI Taxonomy" id="1825620"/>
    <lineage>
        <taxon>Eukaryota</taxon>
        <taxon>Fungi</taxon>
        <taxon>Dikarya</taxon>
        <taxon>Ascomycota</taxon>
        <taxon>Pezizomycotina</taxon>
        <taxon>Eurotiomycetes</taxon>
        <taxon>Eurotiomycetidae</taxon>
        <taxon>Eurotiales</taxon>
        <taxon>Aspergillaceae</taxon>
        <taxon>Aspergillus</taxon>
        <taxon>Aspergillus subgen. Circumdati</taxon>
    </lineage>
</organism>